<evidence type="ECO:0000313" key="2">
    <source>
        <dbReference type="EMBL" id="KAK5604981.1"/>
    </source>
</evidence>
<dbReference type="EMBL" id="JAHHUM010002318">
    <property type="protein sequence ID" value="KAK5604981.1"/>
    <property type="molecule type" value="Genomic_DNA"/>
</dbReference>
<reference evidence="2 3" key="1">
    <citation type="submission" date="2021-06" db="EMBL/GenBank/DDBJ databases">
        <authorList>
            <person name="Palmer J.M."/>
        </authorList>
    </citation>
    <scope>NUCLEOTIDE SEQUENCE [LARGE SCALE GENOMIC DNA]</scope>
    <source>
        <strain evidence="2 3">MEX-2019</strain>
        <tissue evidence="2">Muscle</tissue>
    </source>
</reference>
<sequence length="101" mass="11754">MKHTPRVQWTVTPEGGGSATYENTKKMILRHHTVVAEGRREVFKSEREKNSQFNLNNQCRSILQTAERSNPIRSSEIRIRTRTWIQAAVISFLRGVAEFQR</sequence>
<dbReference type="Proteomes" id="UP001311232">
    <property type="component" value="Unassembled WGS sequence"/>
</dbReference>
<organism evidence="2 3">
    <name type="scientific">Crenichthys baileyi</name>
    <name type="common">White River springfish</name>
    <dbReference type="NCBI Taxonomy" id="28760"/>
    <lineage>
        <taxon>Eukaryota</taxon>
        <taxon>Metazoa</taxon>
        <taxon>Chordata</taxon>
        <taxon>Craniata</taxon>
        <taxon>Vertebrata</taxon>
        <taxon>Euteleostomi</taxon>
        <taxon>Actinopterygii</taxon>
        <taxon>Neopterygii</taxon>
        <taxon>Teleostei</taxon>
        <taxon>Neoteleostei</taxon>
        <taxon>Acanthomorphata</taxon>
        <taxon>Ovalentaria</taxon>
        <taxon>Atherinomorphae</taxon>
        <taxon>Cyprinodontiformes</taxon>
        <taxon>Goodeidae</taxon>
        <taxon>Crenichthys</taxon>
    </lineage>
</organism>
<evidence type="ECO:0000256" key="1">
    <source>
        <dbReference type="SAM" id="MobiDB-lite"/>
    </source>
</evidence>
<evidence type="ECO:0000313" key="3">
    <source>
        <dbReference type="Proteomes" id="UP001311232"/>
    </source>
</evidence>
<proteinExistence type="predicted"/>
<name>A0AAV9R5C5_9TELE</name>
<gene>
    <name evidence="2" type="ORF">CRENBAI_004704</name>
</gene>
<comment type="caution">
    <text evidence="2">The sequence shown here is derived from an EMBL/GenBank/DDBJ whole genome shotgun (WGS) entry which is preliminary data.</text>
</comment>
<protein>
    <submittedName>
        <fullName evidence="2">Uncharacterized protein</fullName>
    </submittedName>
</protein>
<feature type="region of interest" description="Disordered" evidence="1">
    <location>
        <begin position="1"/>
        <end position="20"/>
    </location>
</feature>
<keyword evidence="3" id="KW-1185">Reference proteome</keyword>
<dbReference type="AlphaFoldDB" id="A0AAV9R5C5"/>
<accession>A0AAV9R5C5</accession>